<dbReference type="AlphaFoldDB" id="A0A8K0N2E6"/>
<evidence type="ECO:0000313" key="1">
    <source>
        <dbReference type="EMBL" id="KAG1346838.1"/>
    </source>
</evidence>
<proteinExistence type="predicted"/>
<sequence length="69" mass="7873">MDRYRSRKRIQMFQDVKTAHSKESPIILTTCDKALSKTILRLRPILKNPTIPNQSDLVSSVNQSDTLSS</sequence>
<reference evidence="1" key="1">
    <citation type="journal article" date="2017" name="Gigascience">
        <title>The genome draft of coconut (Cocos nucifera).</title>
        <authorList>
            <person name="Xiao Y."/>
            <person name="Xu P."/>
            <person name="Fan H."/>
            <person name="Baudouin L."/>
            <person name="Xia W."/>
            <person name="Bocs S."/>
            <person name="Xu J."/>
            <person name="Li Q."/>
            <person name="Guo A."/>
            <person name="Zhou L."/>
            <person name="Li J."/>
            <person name="Wu Y."/>
            <person name="Ma Z."/>
            <person name="Armero A."/>
            <person name="Issali A.E."/>
            <person name="Liu N."/>
            <person name="Peng M."/>
            <person name="Yang Y."/>
        </authorList>
    </citation>
    <scope>NUCLEOTIDE SEQUENCE</scope>
    <source>
        <tissue evidence="1">Spear leaf of Hainan Tall coconut</tissue>
    </source>
</reference>
<protein>
    <submittedName>
        <fullName evidence="1">Uncharacterized protein</fullName>
    </submittedName>
</protein>
<dbReference type="EMBL" id="CM017877">
    <property type="protein sequence ID" value="KAG1346838.1"/>
    <property type="molecule type" value="Genomic_DNA"/>
</dbReference>
<comment type="caution">
    <text evidence="1">The sequence shown here is derived from an EMBL/GenBank/DDBJ whole genome shotgun (WGS) entry which is preliminary data.</text>
</comment>
<keyword evidence="2" id="KW-1185">Reference proteome</keyword>
<organism evidence="1 2">
    <name type="scientific">Cocos nucifera</name>
    <name type="common">Coconut palm</name>
    <dbReference type="NCBI Taxonomy" id="13894"/>
    <lineage>
        <taxon>Eukaryota</taxon>
        <taxon>Viridiplantae</taxon>
        <taxon>Streptophyta</taxon>
        <taxon>Embryophyta</taxon>
        <taxon>Tracheophyta</taxon>
        <taxon>Spermatophyta</taxon>
        <taxon>Magnoliopsida</taxon>
        <taxon>Liliopsida</taxon>
        <taxon>Arecaceae</taxon>
        <taxon>Arecoideae</taxon>
        <taxon>Cocoseae</taxon>
        <taxon>Attaleinae</taxon>
        <taxon>Cocos</taxon>
    </lineage>
</organism>
<accession>A0A8K0N2E6</accession>
<gene>
    <name evidence="1" type="ORF">COCNU_06G006670</name>
</gene>
<reference evidence="1" key="2">
    <citation type="submission" date="2019-07" db="EMBL/GenBank/DDBJ databases">
        <authorList>
            <person name="Yang Y."/>
            <person name="Bocs S."/>
            <person name="Baudouin L."/>
        </authorList>
    </citation>
    <scope>NUCLEOTIDE SEQUENCE</scope>
    <source>
        <tissue evidence="1">Spear leaf of Hainan Tall coconut</tissue>
    </source>
</reference>
<evidence type="ECO:0000313" key="2">
    <source>
        <dbReference type="Proteomes" id="UP000797356"/>
    </source>
</evidence>
<name>A0A8K0N2E6_COCNU</name>
<dbReference type="Proteomes" id="UP000797356">
    <property type="component" value="Chromosome 6"/>
</dbReference>